<dbReference type="AlphaFoldDB" id="A0A8I1X2R2"/>
<dbReference type="RefSeq" id="WP_198025629.1">
    <property type="nucleotide sequence ID" value="NZ_JAAORC010000002.1"/>
</dbReference>
<evidence type="ECO:0000313" key="1">
    <source>
        <dbReference type="EMBL" id="MBO8223134.1"/>
    </source>
</evidence>
<dbReference type="Proteomes" id="UP000666562">
    <property type="component" value="Unassembled WGS sequence"/>
</dbReference>
<sequence length="49" mass="5768">MKELEENTIEQIRTLLNYLEQTDLLTKKDILRCLDVIAREYGGEVVDKN</sequence>
<reference evidence="1" key="1">
    <citation type="submission" date="2020-03" db="EMBL/GenBank/DDBJ databases">
        <title>Genome differentiation and subclade ecological adaptation of Prochlorococcus HLII clade in the global ocean.</title>
        <authorList>
            <person name="Yan W."/>
            <person name="Fen X."/>
            <person name="Zhang W."/>
        </authorList>
    </citation>
    <scope>NUCLEOTIDE SEQUENCE</scope>
    <source>
        <strain evidence="1">XMU1401</strain>
    </source>
</reference>
<organism evidence="1 2">
    <name type="scientific">Prochlorococcus marinus str. XMU1401</name>
    <dbReference type="NCBI Taxonomy" id="2052594"/>
    <lineage>
        <taxon>Bacteria</taxon>
        <taxon>Bacillati</taxon>
        <taxon>Cyanobacteriota</taxon>
        <taxon>Cyanophyceae</taxon>
        <taxon>Synechococcales</taxon>
        <taxon>Prochlorococcaceae</taxon>
        <taxon>Prochlorococcus</taxon>
    </lineage>
</organism>
<name>A0A8I1X2R2_PROMR</name>
<comment type="caution">
    <text evidence="1">The sequence shown here is derived from an EMBL/GenBank/DDBJ whole genome shotgun (WGS) entry which is preliminary data.</text>
</comment>
<gene>
    <name evidence="1" type="ORF">HA142_06365</name>
</gene>
<accession>A0A8I1X2R2</accession>
<dbReference type="EMBL" id="JAAORC010000002">
    <property type="protein sequence ID" value="MBO8223134.1"/>
    <property type="molecule type" value="Genomic_DNA"/>
</dbReference>
<proteinExistence type="predicted"/>
<protein>
    <submittedName>
        <fullName evidence="1">Uncharacterized protein</fullName>
    </submittedName>
</protein>
<evidence type="ECO:0000313" key="2">
    <source>
        <dbReference type="Proteomes" id="UP000666562"/>
    </source>
</evidence>